<dbReference type="InterPro" id="IPR012941">
    <property type="entry name" value="Phe_hydrox_C_dim_dom"/>
</dbReference>
<evidence type="ECO:0000256" key="3">
    <source>
        <dbReference type="ARBA" id="ARBA00022827"/>
    </source>
</evidence>
<dbReference type="PANTHER" id="PTHR43004:SF15">
    <property type="entry name" value="MONOOXYGENASE, PUTATIVE (AFU_ORTHOLOGUE AFUA_6G03030)-RELATED"/>
    <property type="match status" value="1"/>
</dbReference>
<dbReference type="Gene3D" id="3.40.30.20">
    <property type="match status" value="1"/>
</dbReference>
<keyword evidence="3" id="KW-0274">FAD</keyword>
<dbReference type="Gene3D" id="3.50.50.60">
    <property type="entry name" value="FAD/NAD(P)-binding domain"/>
    <property type="match status" value="1"/>
</dbReference>
<dbReference type="SUPFAM" id="SSF52833">
    <property type="entry name" value="Thioredoxin-like"/>
    <property type="match status" value="1"/>
</dbReference>
<evidence type="ECO:0000256" key="2">
    <source>
        <dbReference type="ARBA" id="ARBA00022630"/>
    </source>
</evidence>
<dbReference type="GeneID" id="26810197"/>
<dbReference type="STRING" id="1509407.A0A0L1IV09"/>
<evidence type="ECO:0000259" key="5">
    <source>
        <dbReference type="Pfam" id="PF01494"/>
    </source>
</evidence>
<evidence type="ECO:0000256" key="1">
    <source>
        <dbReference type="ARBA" id="ARBA00007801"/>
    </source>
</evidence>
<feature type="domain" description="FAD-binding" evidence="5">
    <location>
        <begin position="41"/>
        <end position="432"/>
    </location>
</feature>
<dbReference type="OrthoDB" id="1716816at2759"/>
<reference evidence="7 8" key="1">
    <citation type="submission" date="2014-06" db="EMBL/GenBank/DDBJ databases">
        <title>The Genome of the Aflatoxigenic Filamentous Fungus Aspergillus nomius.</title>
        <authorList>
            <person name="Moore M.G."/>
            <person name="Shannon B.M."/>
            <person name="Brian M.M."/>
        </authorList>
    </citation>
    <scope>NUCLEOTIDE SEQUENCE [LARGE SCALE GENOMIC DNA]</scope>
    <source>
        <strain evidence="7 8">NRRL 13137</strain>
    </source>
</reference>
<evidence type="ECO:0000313" key="8">
    <source>
        <dbReference type="Proteomes" id="UP000037505"/>
    </source>
</evidence>
<keyword evidence="4" id="KW-0560">Oxidoreductase</keyword>
<dbReference type="SUPFAM" id="SSF51905">
    <property type="entry name" value="FAD/NAD(P)-binding domain"/>
    <property type="match status" value="1"/>
</dbReference>
<keyword evidence="2" id="KW-0285">Flavoprotein</keyword>
<sequence>MPLFTEQAFSWRDLRVHPSFAPPLPRLTPEFVPPEDGIERYEVVIVGAGPAGLMLHLLLARYGLSEKSVLCIDSKPGTLKSGQADGIQPRTLEVLKTLGISDEIENEACQMWEFAFWNVSDDPVKLIERRSIVPEVIPPARFPYEATIHQGRVERIMETDLLRYSTRGVMRNTKLLSLWIDEHTDAEFPVIAVIEVNGVPRVIRTKHLVGADGAHSVVRKSVRLSLEGQSLDYIWGVVDLVVDTNFPDIRRRCAVHSSAGSAMVIPRERINTGEYITRIYVQVPGAVESGSAGTDADLKQEAKGKRSQVTLEGILKQVGDVFKPYYIRPKRDDAIDWWAAYQIGQRVCPEFIVKDSSGLGRVFLVGDACHTHSPKAGQGMNVSMMDSYNLAWKLAYHINGLTPSSSDKKSSDALLDTYHTERHANAQNLIDFDKKFSSSFSDKVGTTESKSGISHSDFVDLFSTGCGFTSGCGVEYVDNLAVDRPSIARSSPIVGDDYISGILRSGRRLLNIKLKRFADGWHRDIHDDLPSTGRFRLLSLLTNDLLDPNGVSATAVNNAATLVRQFPPSLIEQIIVYPRLPGEVTWENIPKCVKEQNEMTFYNGYELDDAYRIYGVDPARGAVVVVRPDGYVGTIGKLDDICSISAYLSRIMSLAQ</sequence>
<comment type="caution">
    <text evidence="7">The sequence shown here is derived from an EMBL/GenBank/DDBJ whole genome shotgun (WGS) entry which is preliminary data.</text>
</comment>
<evidence type="ECO:0000259" key="6">
    <source>
        <dbReference type="Pfam" id="PF07976"/>
    </source>
</evidence>
<dbReference type="InterPro" id="IPR038220">
    <property type="entry name" value="PHOX_C_sf"/>
</dbReference>
<evidence type="ECO:0000313" key="7">
    <source>
        <dbReference type="EMBL" id="KNG83332.1"/>
    </source>
</evidence>
<feature type="domain" description="Phenol hydroxylase-like C-terminal dimerisation" evidence="6">
    <location>
        <begin position="499"/>
        <end position="653"/>
    </location>
</feature>
<organism evidence="7 8">
    <name type="scientific">Aspergillus nomiae NRRL (strain ATCC 15546 / NRRL 13137 / CBS 260.88 / M93)</name>
    <dbReference type="NCBI Taxonomy" id="1509407"/>
    <lineage>
        <taxon>Eukaryota</taxon>
        <taxon>Fungi</taxon>
        <taxon>Dikarya</taxon>
        <taxon>Ascomycota</taxon>
        <taxon>Pezizomycotina</taxon>
        <taxon>Eurotiomycetes</taxon>
        <taxon>Eurotiomycetidae</taxon>
        <taxon>Eurotiales</taxon>
        <taxon>Aspergillaceae</taxon>
        <taxon>Aspergillus</taxon>
        <taxon>Aspergillus subgen. Circumdati</taxon>
    </lineage>
</organism>
<dbReference type="PRINTS" id="PR00420">
    <property type="entry name" value="RNGMNOXGNASE"/>
</dbReference>
<protein>
    <submittedName>
        <fullName evidence="7">Phenol monooxygenase</fullName>
    </submittedName>
</protein>
<name>A0A0L1IV09_ASPN3</name>
<comment type="similarity">
    <text evidence="1">Belongs to the PheA/TfdB FAD monooxygenase family.</text>
</comment>
<dbReference type="AlphaFoldDB" id="A0A0L1IV09"/>
<dbReference type="InterPro" id="IPR050641">
    <property type="entry name" value="RIFMO-like"/>
</dbReference>
<evidence type="ECO:0000256" key="4">
    <source>
        <dbReference type="ARBA" id="ARBA00023002"/>
    </source>
</evidence>
<dbReference type="Gene3D" id="3.30.9.10">
    <property type="entry name" value="D-Amino Acid Oxidase, subunit A, domain 2"/>
    <property type="match status" value="1"/>
</dbReference>
<keyword evidence="7" id="KW-0503">Monooxygenase</keyword>
<accession>A0A0L1IV09</accession>
<dbReference type="Pfam" id="PF01494">
    <property type="entry name" value="FAD_binding_3"/>
    <property type="match status" value="1"/>
</dbReference>
<dbReference type="InterPro" id="IPR036188">
    <property type="entry name" value="FAD/NAD-bd_sf"/>
</dbReference>
<dbReference type="GO" id="GO:0016709">
    <property type="term" value="F:oxidoreductase activity, acting on paired donors, with incorporation or reduction of molecular oxygen, NAD(P)H as one donor, and incorporation of one atom of oxygen"/>
    <property type="evidence" value="ECO:0007669"/>
    <property type="project" value="UniProtKB-ARBA"/>
</dbReference>
<gene>
    <name evidence="7" type="ORF">ANOM_008393</name>
</gene>
<dbReference type="Pfam" id="PF07976">
    <property type="entry name" value="Phe_hydrox_dim"/>
    <property type="match status" value="1"/>
</dbReference>
<dbReference type="RefSeq" id="XP_015404255.1">
    <property type="nucleotide sequence ID" value="XM_015553649.1"/>
</dbReference>
<dbReference type="InterPro" id="IPR036249">
    <property type="entry name" value="Thioredoxin-like_sf"/>
</dbReference>
<dbReference type="GO" id="GO:0071949">
    <property type="term" value="F:FAD binding"/>
    <property type="evidence" value="ECO:0007669"/>
    <property type="project" value="InterPro"/>
</dbReference>
<keyword evidence="8" id="KW-1185">Reference proteome</keyword>
<dbReference type="SUPFAM" id="SSF54373">
    <property type="entry name" value="FAD-linked reductases, C-terminal domain"/>
    <property type="match status" value="1"/>
</dbReference>
<dbReference type="Proteomes" id="UP000037505">
    <property type="component" value="Unassembled WGS sequence"/>
</dbReference>
<dbReference type="InterPro" id="IPR002938">
    <property type="entry name" value="FAD-bd"/>
</dbReference>
<dbReference type="EMBL" id="JNOM01000276">
    <property type="protein sequence ID" value="KNG83332.1"/>
    <property type="molecule type" value="Genomic_DNA"/>
</dbReference>
<dbReference type="PANTHER" id="PTHR43004">
    <property type="entry name" value="TRK SYSTEM POTASSIUM UPTAKE PROTEIN"/>
    <property type="match status" value="1"/>
</dbReference>
<proteinExistence type="inferred from homology"/>